<dbReference type="RefSeq" id="WP_353301339.1">
    <property type="nucleotide sequence ID" value="NZ_BAABWN010000001.1"/>
</dbReference>
<evidence type="ECO:0000256" key="2">
    <source>
        <dbReference type="ARBA" id="ARBA00022729"/>
    </source>
</evidence>
<evidence type="ECO:0000256" key="1">
    <source>
        <dbReference type="ARBA" id="ARBA00004196"/>
    </source>
</evidence>
<reference evidence="4 5" key="1">
    <citation type="submission" date="2024-04" db="EMBL/GenBank/DDBJ databases">
        <title>Draft genome sequence of Sessilibacter corallicola NBRC 116591.</title>
        <authorList>
            <person name="Miyakawa T."/>
            <person name="Kusuya Y."/>
            <person name="Miura T."/>
        </authorList>
    </citation>
    <scope>NUCLEOTIDE SEQUENCE [LARGE SCALE GENOMIC DNA]</scope>
    <source>
        <strain evidence="4 5">KU-00831-HH</strain>
    </source>
</reference>
<comment type="subcellular location">
    <subcellularLocation>
        <location evidence="1">Cell envelope</location>
    </subcellularLocation>
</comment>
<feature type="domain" description="Imelysin-like" evidence="3">
    <location>
        <begin position="61"/>
        <end position="321"/>
    </location>
</feature>
<dbReference type="InterPro" id="IPR034984">
    <property type="entry name" value="Imelysin-like_IPPA"/>
</dbReference>
<dbReference type="Proteomes" id="UP001465153">
    <property type="component" value="Unassembled WGS sequence"/>
</dbReference>
<name>A0ABQ0A403_9GAMM</name>
<evidence type="ECO:0000259" key="3">
    <source>
        <dbReference type="Pfam" id="PF09375"/>
    </source>
</evidence>
<comment type="caution">
    <text evidence="4">The sequence shown here is derived from an EMBL/GenBank/DDBJ whole genome shotgun (WGS) entry which is preliminary data.</text>
</comment>
<dbReference type="EMBL" id="BAABWN010000001">
    <property type="protein sequence ID" value="GAA6166375.1"/>
    <property type="molecule type" value="Genomic_DNA"/>
</dbReference>
<dbReference type="Gene3D" id="1.20.1420.20">
    <property type="entry name" value="M75 peptidase, HXXE motif"/>
    <property type="match status" value="1"/>
</dbReference>
<gene>
    <name evidence="4" type="ORF">NBRC116591_01850</name>
</gene>
<accession>A0ABQ0A403</accession>
<evidence type="ECO:0000313" key="5">
    <source>
        <dbReference type="Proteomes" id="UP001465153"/>
    </source>
</evidence>
<sequence>MKKVFSGCLVLLTMSACSPTDSVNPEQQLLQEVSENFVEKYYSELNTRTQTMASYDFNCSEGLTSIDRTELQTQWRNAMVAWQGAKITRFGPLTEQRLDWEFQFWPDKKNLAASKIKPLLKDGTTKESLQKASVVTHGLSAMEYLLFDTTPIKEDRRVNHCQLIKTVSENIADNAAKLEKQWLLFKPEFTGNGQAPDTWNADEYIGSVIDSVLVTLEEIANRKINAPAGLEQGKINPYFLESWRSQHSLENIQANLQAIQNLLLDSGLKPYLANKGLESLMAPGITALEKTLEVSNNLNKPLFDSLDSQTEQLKELSKQINLVKADIRDKWVPALKLPIGFNDNDGD</sequence>
<dbReference type="Pfam" id="PF09375">
    <property type="entry name" value="Peptidase_M75"/>
    <property type="match status" value="1"/>
</dbReference>
<dbReference type="CDD" id="cd14659">
    <property type="entry name" value="Imelysin-like_IPPA"/>
    <property type="match status" value="1"/>
</dbReference>
<dbReference type="InterPro" id="IPR038352">
    <property type="entry name" value="Imelysin_sf"/>
</dbReference>
<proteinExistence type="predicted"/>
<protein>
    <submittedName>
        <fullName evidence="4">Imelysin family protein</fullName>
    </submittedName>
</protein>
<keyword evidence="2" id="KW-0732">Signal</keyword>
<dbReference type="InterPro" id="IPR018976">
    <property type="entry name" value="Imelysin-like"/>
</dbReference>
<evidence type="ECO:0000313" key="4">
    <source>
        <dbReference type="EMBL" id="GAA6166375.1"/>
    </source>
</evidence>
<dbReference type="PROSITE" id="PS51257">
    <property type="entry name" value="PROKAR_LIPOPROTEIN"/>
    <property type="match status" value="1"/>
</dbReference>
<organism evidence="4 5">
    <name type="scientific">Sessilibacter corallicola</name>
    <dbReference type="NCBI Taxonomy" id="2904075"/>
    <lineage>
        <taxon>Bacteria</taxon>
        <taxon>Pseudomonadati</taxon>
        <taxon>Pseudomonadota</taxon>
        <taxon>Gammaproteobacteria</taxon>
        <taxon>Cellvibrionales</taxon>
        <taxon>Cellvibrionaceae</taxon>
        <taxon>Sessilibacter</taxon>
    </lineage>
</organism>
<keyword evidence="5" id="KW-1185">Reference proteome</keyword>